<comment type="caution">
    <text evidence="4">The sequence shown here is derived from an EMBL/GenBank/DDBJ whole genome shotgun (WGS) entry which is preliminary data.</text>
</comment>
<protein>
    <submittedName>
        <fullName evidence="4">TetR family transcriptional regulator</fullName>
    </submittedName>
</protein>
<keyword evidence="5" id="KW-1185">Reference proteome</keyword>
<dbReference type="Gene3D" id="1.10.357.10">
    <property type="entry name" value="Tetracycline Repressor, domain 2"/>
    <property type="match status" value="1"/>
</dbReference>
<dbReference type="InterPro" id="IPR013573">
    <property type="entry name" value="Tscrpt_reg_YcdC_C"/>
</dbReference>
<gene>
    <name evidence="4" type="ORF">CK240_01990</name>
</gene>
<dbReference type="EMBL" id="NSJZ01000001">
    <property type="protein sequence ID" value="PAU98928.1"/>
    <property type="molecule type" value="Genomic_DNA"/>
</dbReference>
<dbReference type="RefSeq" id="WP_095638647.1">
    <property type="nucleotide sequence ID" value="NZ_NSJZ01000001.1"/>
</dbReference>
<accession>A0A2A2GNJ7</accession>
<evidence type="ECO:0000259" key="3">
    <source>
        <dbReference type="PROSITE" id="PS50977"/>
    </source>
</evidence>
<dbReference type="Pfam" id="PF00440">
    <property type="entry name" value="TetR_N"/>
    <property type="match status" value="1"/>
</dbReference>
<sequence length="214" mass="23594">MPVSDASTARSRRRHRTEAAILEAALDVFALHGFRGATLDQIAEGAGMSKPNLLYYFASKEEVHARLLGDLLDHWLAPLRAIDPGGEPVEEILRYVRRKLDMSRDYPRESRLFAGEIIAGAPRISDFLVHGLRPLVDETVGLIRGWTAAGRLAPVDPMQLIFSIWALTQHHADFAAQIAIVAPGDRAGDPGAFLDQLYRRLLTPEAAAERIRAG</sequence>
<keyword evidence="1 2" id="KW-0238">DNA-binding</keyword>
<evidence type="ECO:0000313" key="4">
    <source>
        <dbReference type="EMBL" id="PAU98928.1"/>
    </source>
</evidence>
<dbReference type="OrthoDB" id="2356263at2"/>
<dbReference type="InterPro" id="IPR009057">
    <property type="entry name" value="Homeodomain-like_sf"/>
</dbReference>
<evidence type="ECO:0000313" key="5">
    <source>
        <dbReference type="Proteomes" id="UP000218023"/>
    </source>
</evidence>
<dbReference type="PRINTS" id="PR00455">
    <property type="entry name" value="HTHTETR"/>
</dbReference>
<name>A0A2A2GNJ7_9RHOB</name>
<dbReference type="InterPro" id="IPR001647">
    <property type="entry name" value="HTH_TetR"/>
</dbReference>
<feature type="DNA-binding region" description="H-T-H motif" evidence="2">
    <location>
        <begin position="38"/>
        <end position="57"/>
    </location>
</feature>
<dbReference type="Proteomes" id="UP000218023">
    <property type="component" value="Unassembled WGS sequence"/>
</dbReference>
<dbReference type="InterPro" id="IPR050109">
    <property type="entry name" value="HTH-type_TetR-like_transc_reg"/>
</dbReference>
<dbReference type="Pfam" id="PF08362">
    <property type="entry name" value="TetR_C_3"/>
    <property type="match status" value="1"/>
</dbReference>
<dbReference type="GO" id="GO:0003700">
    <property type="term" value="F:DNA-binding transcription factor activity"/>
    <property type="evidence" value="ECO:0007669"/>
    <property type="project" value="TreeGrafter"/>
</dbReference>
<dbReference type="InterPro" id="IPR036271">
    <property type="entry name" value="Tet_transcr_reg_TetR-rel_C_sf"/>
</dbReference>
<dbReference type="SUPFAM" id="SSF46689">
    <property type="entry name" value="Homeodomain-like"/>
    <property type="match status" value="1"/>
</dbReference>
<dbReference type="GO" id="GO:0000976">
    <property type="term" value="F:transcription cis-regulatory region binding"/>
    <property type="evidence" value="ECO:0007669"/>
    <property type="project" value="TreeGrafter"/>
</dbReference>
<dbReference type="AlphaFoldDB" id="A0A2A2GNJ7"/>
<dbReference type="GO" id="GO:0045892">
    <property type="term" value="P:negative regulation of DNA-templated transcription"/>
    <property type="evidence" value="ECO:0007669"/>
    <property type="project" value="InterPro"/>
</dbReference>
<dbReference type="PANTHER" id="PTHR30055:SF196">
    <property type="entry name" value="HTH-TYPE TRANSCRIPTIONAL REGULATOR RUTR"/>
    <property type="match status" value="1"/>
</dbReference>
<organism evidence="4 5">
    <name type="scientific">Paracoccus salipaludis</name>
    <dbReference type="NCBI Taxonomy" id="2032623"/>
    <lineage>
        <taxon>Bacteria</taxon>
        <taxon>Pseudomonadati</taxon>
        <taxon>Pseudomonadota</taxon>
        <taxon>Alphaproteobacteria</taxon>
        <taxon>Rhodobacterales</taxon>
        <taxon>Paracoccaceae</taxon>
        <taxon>Paracoccus</taxon>
    </lineage>
</organism>
<dbReference type="SUPFAM" id="SSF48498">
    <property type="entry name" value="Tetracyclin repressor-like, C-terminal domain"/>
    <property type="match status" value="1"/>
</dbReference>
<proteinExistence type="predicted"/>
<dbReference type="Gene3D" id="1.10.10.60">
    <property type="entry name" value="Homeodomain-like"/>
    <property type="match status" value="1"/>
</dbReference>
<reference evidence="4 5" key="1">
    <citation type="submission" date="2017-09" db="EMBL/GenBank/DDBJ databases">
        <title>Paracoccus alkalisoli sp. nov., isolated from saline alkaline soil.</title>
        <authorList>
            <person name="Dong X."/>
            <person name="Zhang G."/>
        </authorList>
    </citation>
    <scope>NUCLEOTIDE SEQUENCE [LARGE SCALE GENOMIC DNA]</scope>
    <source>
        <strain evidence="4 5">WN007</strain>
    </source>
</reference>
<dbReference type="PROSITE" id="PS50977">
    <property type="entry name" value="HTH_TETR_2"/>
    <property type="match status" value="1"/>
</dbReference>
<feature type="domain" description="HTH tetR-type" evidence="3">
    <location>
        <begin position="15"/>
        <end position="75"/>
    </location>
</feature>
<evidence type="ECO:0000256" key="1">
    <source>
        <dbReference type="ARBA" id="ARBA00023125"/>
    </source>
</evidence>
<dbReference type="PANTHER" id="PTHR30055">
    <property type="entry name" value="HTH-TYPE TRANSCRIPTIONAL REGULATOR RUTR"/>
    <property type="match status" value="1"/>
</dbReference>
<evidence type="ECO:0000256" key="2">
    <source>
        <dbReference type="PROSITE-ProRule" id="PRU00335"/>
    </source>
</evidence>